<feature type="region of interest" description="Disordered" evidence="1">
    <location>
        <begin position="239"/>
        <end position="263"/>
    </location>
</feature>
<protein>
    <submittedName>
        <fullName evidence="3">SseB protein N-terminal domain-containing protein</fullName>
    </submittedName>
</protein>
<organism evidence="3 4">
    <name type="scientific">Roseovarius pacificus</name>
    <dbReference type="NCBI Taxonomy" id="337701"/>
    <lineage>
        <taxon>Bacteria</taxon>
        <taxon>Pseudomonadati</taxon>
        <taxon>Pseudomonadota</taxon>
        <taxon>Alphaproteobacteria</taxon>
        <taxon>Rhodobacterales</taxon>
        <taxon>Roseobacteraceae</taxon>
        <taxon>Roseovarius</taxon>
    </lineage>
</organism>
<sequence>MTDTTVLDAAHRAMEAAPEDAQARLRFYETLVASELFLLLEEEASGETVTPRVFEVEGQGFVLVFDREERLADFAGGEAPYAALSGRAVVGMLAPETLGMGVNLQVASSSILLPPEAMNWMAETLAGDPAEMEAKAQAFHAPTGLPDSLLQALDMRLASAAGLADLAYLVGVTYDSGARGHMLGVVDAVPGAEGALARAVSDVLSFSGLEAAALDVGFFQGSDPVAARLARVGLRFDLPKPETDTRVPGANPGMDPNRPPRLK</sequence>
<proteinExistence type="predicted"/>
<dbReference type="RefSeq" id="WP_073037220.1">
    <property type="nucleotide sequence ID" value="NZ_BMLR01000017.1"/>
</dbReference>
<evidence type="ECO:0000313" key="4">
    <source>
        <dbReference type="Proteomes" id="UP000183974"/>
    </source>
</evidence>
<dbReference type="InterPro" id="IPR009839">
    <property type="entry name" value="SseB_N"/>
</dbReference>
<evidence type="ECO:0000256" key="1">
    <source>
        <dbReference type="SAM" id="MobiDB-lite"/>
    </source>
</evidence>
<evidence type="ECO:0000259" key="2">
    <source>
        <dbReference type="Pfam" id="PF07179"/>
    </source>
</evidence>
<dbReference type="EMBL" id="FRBR01000017">
    <property type="protein sequence ID" value="SHM45472.1"/>
    <property type="molecule type" value="Genomic_DNA"/>
</dbReference>
<feature type="domain" description="SseB protein N-terminal" evidence="2">
    <location>
        <begin position="12"/>
        <end position="116"/>
    </location>
</feature>
<evidence type="ECO:0000313" key="3">
    <source>
        <dbReference type="EMBL" id="SHM45472.1"/>
    </source>
</evidence>
<gene>
    <name evidence="3" type="ORF">SAMN05444398_11731</name>
</gene>
<keyword evidence="4" id="KW-1185">Reference proteome</keyword>
<dbReference type="OrthoDB" id="7831317at2"/>
<accession>A0A1M7IXN9</accession>
<dbReference type="Proteomes" id="UP000183974">
    <property type="component" value="Unassembled WGS sequence"/>
</dbReference>
<dbReference type="STRING" id="337701.SAMN05444398_11731"/>
<dbReference type="AlphaFoldDB" id="A0A1M7IXN9"/>
<dbReference type="Pfam" id="PF07179">
    <property type="entry name" value="SseB"/>
    <property type="match status" value="1"/>
</dbReference>
<reference evidence="3 4" key="1">
    <citation type="submission" date="2016-11" db="EMBL/GenBank/DDBJ databases">
        <authorList>
            <person name="Jaros S."/>
            <person name="Januszkiewicz K."/>
            <person name="Wedrychowicz H."/>
        </authorList>
    </citation>
    <scope>NUCLEOTIDE SEQUENCE [LARGE SCALE GENOMIC DNA]</scope>
    <source>
        <strain evidence="3 4">DSM 29589</strain>
    </source>
</reference>
<name>A0A1M7IXN9_9RHOB</name>